<dbReference type="RefSeq" id="WP_073175200.1">
    <property type="nucleotide sequence ID" value="NZ_FQVE01000005.1"/>
</dbReference>
<name>A0A1M5JL84_9FLAO</name>
<reference evidence="2" key="1">
    <citation type="submission" date="2016-11" db="EMBL/GenBank/DDBJ databases">
        <authorList>
            <person name="Varghese N."/>
            <person name="Submissions S."/>
        </authorList>
    </citation>
    <scope>NUCLEOTIDE SEQUENCE [LARGE SCALE GENOMIC DNA]</scope>
    <source>
        <strain evidence="2">YR203</strain>
    </source>
</reference>
<dbReference type="AlphaFoldDB" id="A0A1M5JL84"/>
<organism evidence="1 2">
    <name type="scientific">Chryseobacterium vrystaatense</name>
    <dbReference type="NCBI Taxonomy" id="307480"/>
    <lineage>
        <taxon>Bacteria</taxon>
        <taxon>Pseudomonadati</taxon>
        <taxon>Bacteroidota</taxon>
        <taxon>Flavobacteriia</taxon>
        <taxon>Flavobacteriales</taxon>
        <taxon>Weeksellaceae</taxon>
        <taxon>Chryseobacterium group</taxon>
        <taxon>Chryseobacterium</taxon>
    </lineage>
</organism>
<accession>A0A1M5JL84</accession>
<gene>
    <name evidence="1" type="ORF">SAMN02787073_4230</name>
</gene>
<dbReference type="EMBL" id="FQVE01000005">
    <property type="protein sequence ID" value="SHG41030.1"/>
    <property type="molecule type" value="Genomic_DNA"/>
</dbReference>
<proteinExistence type="predicted"/>
<dbReference type="Proteomes" id="UP000184108">
    <property type="component" value="Unassembled WGS sequence"/>
</dbReference>
<protein>
    <submittedName>
        <fullName evidence="1">Uncharacterized protein</fullName>
    </submittedName>
</protein>
<evidence type="ECO:0000313" key="2">
    <source>
        <dbReference type="Proteomes" id="UP000184108"/>
    </source>
</evidence>
<sequence>MKKILILSFLSFAIISYGQVKGDDYKRLLDSAITIKYSMHKNNIKSKKYYLINADNSKYLITHPLMDKTFETINVYDKKNKSLVKNGINVWKIIPELDKNQLVIKIIDINIYYRNRNYQFINSGGTTIVFEYSCEEKRWRLLMKENSNM</sequence>
<evidence type="ECO:0000313" key="1">
    <source>
        <dbReference type="EMBL" id="SHG41030.1"/>
    </source>
</evidence>